<dbReference type="PROSITE" id="PS50109">
    <property type="entry name" value="HIS_KIN"/>
    <property type="match status" value="1"/>
</dbReference>
<dbReference type="InterPro" id="IPR003660">
    <property type="entry name" value="HAMP_dom"/>
</dbReference>
<dbReference type="Proteomes" id="UP000321793">
    <property type="component" value="Unassembled WGS sequence"/>
</dbReference>
<keyword evidence="9" id="KW-0902">Two-component regulatory system</keyword>
<dbReference type="OrthoDB" id="9786919at2"/>
<keyword evidence="8 12" id="KW-1133">Transmembrane helix</keyword>
<dbReference type="SMART" id="SM00304">
    <property type="entry name" value="HAMP"/>
    <property type="match status" value="1"/>
</dbReference>
<keyword evidence="5" id="KW-0808">Transferase</keyword>
<evidence type="ECO:0000256" key="6">
    <source>
        <dbReference type="ARBA" id="ARBA00022692"/>
    </source>
</evidence>
<dbReference type="PROSITE" id="PS50885">
    <property type="entry name" value="HAMP"/>
    <property type="match status" value="1"/>
</dbReference>
<evidence type="ECO:0000256" key="7">
    <source>
        <dbReference type="ARBA" id="ARBA00022777"/>
    </source>
</evidence>
<dbReference type="InterPro" id="IPR003661">
    <property type="entry name" value="HisK_dim/P_dom"/>
</dbReference>
<dbReference type="GO" id="GO:0005886">
    <property type="term" value="C:plasma membrane"/>
    <property type="evidence" value="ECO:0007669"/>
    <property type="project" value="UniProtKB-SubCell"/>
</dbReference>
<evidence type="ECO:0000313" key="16">
    <source>
        <dbReference type="Proteomes" id="UP000321793"/>
    </source>
</evidence>
<evidence type="ECO:0000256" key="3">
    <source>
        <dbReference type="ARBA" id="ARBA00012438"/>
    </source>
</evidence>
<dbReference type="PANTHER" id="PTHR45436:SF5">
    <property type="entry name" value="SENSOR HISTIDINE KINASE TRCS"/>
    <property type="match status" value="1"/>
</dbReference>
<feature type="region of interest" description="Disordered" evidence="11">
    <location>
        <begin position="461"/>
        <end position="488"/>
    </location>
</feature>
<evidence type="ECO:0000256" key="2">
    <source>
        <dbReference type="ARBA" id="ARBA00004236"/>
    </source>
</evidence>
<dbReference type="InterPro" id="IPR036097">
    <property type="entry name" value="HisK_dim/P_sf"/>
</dbReference>
<dbReference type="CDD" id="cd00082">
    <property type="entry name" value="HisKA"/>
    <property type="match status" value="1"/>
</dbReference>
<feature type="transmembrane region" description="Helical" evidence="12">
    <location>
        <begin position="174"/>
        <end position="193"/>
    </location>
</feature>
<keyword evidence="4" id="KW-0597">Phosphoprotein</keyword>
<dbReference type="Pfam" id="PF02518">
    <property type="entry name" value="HATPase_c"/>
    <property type="match status" value="1"/>
</dbReference>
<dbReference type="PRINTS" id="PR00344">
    <property type="entry name" value="BCTRLSENSOR"/>
</dbReference>
<evidence type="ECO:0000256" key="10">
    <source>
        <dbReference type="ARBA" id="ARBA00023136"/>
    </source>
</evidence>
<dbReference type="InterPro" id="IPR050428">
    <property type="entry name" value="TCS_sensor_his_kinase"/>
</dbReference>
<feature type="compositionally biased region" description="Low complexity" evidence="11">
    <location>
        <begin position="467"/>
        <end position="476"/>
    </location>
</feature>
<sequence>MRENAVGLGKGGTVRRWERWSLQRRVLTLSAVAVTIAIAMGVAAYAVALDRILYAAALDSARLQGGDIVAAISSGEEPAAISISEVASRGALIQLVDASGRVVAASEPAEMRSRLTALAPPPGRIRTAQVTGLPGEVGEPYAIVAQGVRDPAGTAYVVVVATPLRVETDSVRTATVLLAVGSVLLLLLVLGLMRRTMRGALQPVERIRAEVDRITQVRGRGQITVPPSGDEISRLARTMNQMLARLDQSDASTRRFVSDASHELRSPLATIRAAIEVGKASDAPDPGRDDLILAETLRMQRLVDDLLTLAKADDGVPIAASEVDLDDIVHAEVRRLRALGEQEVRASIGAARVLGDRGRLEQMVRNLVDNATRHTTGAVGLTVGTSEGQVVLYVDNDGDPLPEDQRAAVFERFARLEQSRERDRGGSGLGLAIVRSIATSHGGRVVATETPTGDCRFAVTLPGTDDASSAPLSSAPERSRHGVGSPSP</sequence>
<dbReference type="Gene3D" id="1.10.287.130">
    <property type="match status" value="1"/>
</dbReference>
<dbReference type="Pfam" id="PF00512">
    <property type="entry name" value="HisKA"/>
    <property type="match status" value="1"/>
</dbReference>
<protein>
    <recommendedName>
        <fullName evidence="3">histidine kinase</fullName>
        <ecNumber evidence="3">2.7.13.3</ecNumber>
    </recommendedName>
</protein>
<feature type="domain" description="HAMP" evidence="14">
    <location>
        <begin position="198"/>
        <end position="251"/>
    </location>
</feature>
<dbReference type="GO" id="GO:0000155">
    <property type="term" value="F:phosphorelay sensor kinase activity"/>
    <property type="evidence" value="ECO:0007669"/>
    <property type="project" value="InterPro"/>
</dbReference>
<dbReference type="InterPro" id="IPR003594">
    <property type="entry name" value="HATPase_dom"/>
</dbReference>
<evidence type="ECO:0000259" key="14">
    <source>
        <dbReference type="PROSITE" id="PS50885"/>
    </source>
</evidence>
<dbReference type="AlphaFoldDB" id="A0A512T097"/>
<comment type="caution">
    <text evidence="15">The sequence shown here is derived from an EMBL/GenBank/DDBJ whole genome shotgun (WGS) entry which is preliminary data.</text>
</comment>
<dbReference type="SMART" id="SM00387">
    <property type="entry name" value="HATPase_c"/>
    <property type="match status" value="1"/>
</dbReference>
<dbReference type="PANTHER" id="PTHR45436">
    <property type="entry name" value="SENSOR HISTIDINE KINASE YKOH"/>
    <property type="match status" value="1"/>
</dbReference>
<reference evidence="15 16" key="1">
    <citation type="submission" date="2019-07" db="EMBL/GenBank/DDBJ databases">
        <title>Whole genome shotgun sequence of Knoellia locipacati NBRC 109775.</title>
        <authorList>
            <person name="Hosoyama A."/>
            <person name="Uohara A."/>
            <person name="Ohji S."/>
            <person name="Ichikawa N."/>
        </authorList>
    </citation>
    <scope>NUCLEOTIDE SEQUENCE [LARGE SCALE GENOMIC DNA]</scope>
    <source>
        <strain evidence="15 16">NBRC 109775</strain>
    </source>
</reference>
<dbReference type="InterPro" id="IPR004358">
    <property type="entry name" value="Sig_transdc_His_kin-like_C"/>
</dbReference>
<proteinExistence type="predicted"/>
<dbReference type="Pfam" id="PF00672">
    <property type="entry name" value="HAMP"/>
    <property type="match status" value="1"/>
</dbReference>
<accession>A0A512T097</accession>
<keyword evidence="10 12" id="KW-0472">Membrane</keyword>
<gene>
    <name evidence="15" type="ORF">KLO01_16890</name>
</gene>
<keyword evidence="6 12" id="KW-0812">Transmembrane</keyword>
<evidence type="ECO:0000256" key="5">
    <source>
        <dbReference type="ARBA" id="ARBA00022679"/>
    </source>
</evidence>
<feature type="domain" description="Histidine kinase" evidence="13">
    <location>
        <begin position="259"/>
        <end position="465"/>
    </location>
</feature>
<dbReference type="Gene3D" id="3.30.565.10">
    <property type="entry name" value="Histidine kinase-like ATPase, C-terminal domain"/>
    <property type="match status" value="1"/>
</dbReference>
<comment type="catalytic activity">
    <reaction evidence="1">
        <text>ATP + protein L-histidine = ADP + protein N-phospho-L-histidine.</text>
        <dbReference type="EC" id="2.7.13.3"/>
    </reaction>
</comment>
<evidence type="ECO:0000256" key="9">
    <source>
        <dbReference type="ARBA" id="ARBA00023012"/>
    </source>
</evidence>
<organism evidence="15 16">
    <name type="scientific">Knoellia locipacati</name>
    <dbReference type="NCBI Taxonomy" id="882824"/>
    <lineage>
        <taxon>Bacteria</taxon>
        <taxon>Bacillati</taxon>
        <taxon>Actinomycetota</taxon>
        <taxon>Actinomycetes</taxon>
        <taxon>Micrococcales</taxon>
        <taxon>Intrasporangiaceae</taxon>
        <taxon>Knoellia</taxon>
    </lineage>
</organism>
<dbReference type="SUPFAM" id="SSF55874">
    <property type="entry name" value="ATPase domain of HSP90 chaperone/DNA topoisomerase II/histidine kinase"/>
    <property type="match status" value="1"/>
</dbReference>
<evidence type="ECO:0000313" key="15">
    <source>
        <dbReference type="EMBL" id="GEQ13642.1"/>
    </source>
</evidence>
<dbReference type="InterPro" id="IPR005467">
    <property type="entry name" value="His_kinase_dom"/>
</dbReference>
<keyword evidence="7 15" id="KW-0418">Kinase</keyword>
<dbReference type="EMBL" id="BKBA01000008">
    <property type="protein sequence ID" value="GEQ13642.1"/>
    <property type="molecule type" value="Genomic_DNA"/>
</dbReference>
<dbReference type="CDD" id="cd00075">
    <property type="entry name" value="HATPase"/>
    <property type="match status" value="1"/>
</dbReference>
<evidence type="ECO:0000256" key="12">
    <source>
        <dbReference type="SAM" id="Phobius"/>
    </source>
</evidence>
<evidence type="ECO:0000259" key="13">
    <source>
        <dbReference type="PROSITE" id="PS50109"/>
    </source>
</evidence>
<evidence type="ECO:0000256" key="8">
    <source>
        <dbReference type="ARBA" id="ARBA00022989"/>
    </source>
</evidence>
<dbReference type="SMART" id="SM00388">
    <property type="entry name" value="HisKA"/>
    <property type="match status" value="1"/>
</dbReference>
<dbReference type="SUPFAM" id="SSF47384">
    <property type="entry name" value="Homodimeric domain of signal transducing histidine kinase"/>
    <property type="match status" value="1"/>
</dbReference>
<name>A0A512T097_9MICO</name>
<evidence type="ECO:0000256" key="11">
    <source>
        <dbReference type="SAM" id="MobiDB-lite"/>
    </source>
</evidence>
<comment type="subcellular location">
    <subcellularLocation>
        <location evidence="2">Cell membrane</location>
    </subcellularLocation>
</comment>
<dbReference type="CDD" id="cd06225">
    <property type="entry name" value="HAMP"/>
    <property type="match status" value="1"/>
</dbReference>
<evidence type="ECO:0000256" key="1">
    <source>
        <dbReference type="ARBA" id="ARBA00000085"/>
    </source>
</evidence>
<evidence type="ECO:0000256" key="4">
    <source>
        <dbReference type="ARBA" id="ARBA00022553"/>
    </source>
</evidence>
<dbReference type="Gene3D" id="6.10.340.10">
    <property type="match status" value="1"/>
</dbReference>
<dbReference type="InterPro" id="IPR036890">
    <property type="entry name" value="HATPase_C_sf"/>
</dbReference>
<keyword evidence="16" id="KW-1185">Reference proteome</keyword>
<feature type="transmembrane region" description="Helical" evidence="12">
    <location>
        <begin position="26"/>
        <end position="48"/>
    </location>
</feature>
<dbReference type="EC" id="2.7.13.3" evidence="3"/>